<feature type="region of interest" description="Disordered" evidence="4">
    <location>
        <begin position="1"/>
        <end position="22"/>
    </location>
</feature>
<dbReference type="InterPro" id="IPR036249">
    <property type="entry name" value="Thioredoxin-like_sf"/>
</dbReference>
<keyword evidence="1" id="KW-0560">Oxidoreductase</keyword>
<dbReference type="EMBL" id="JAAXOX010000008">
    <property type="protein sequence ID" value="NKY23765.1"/>
    <property type="molecule type" value="Genomic_DNA"/>
</dbReference>
<sequence>MLTTGETPRQVPLTEHTGRQVTLGGPAARPVLAVFVPFAFSPVCSDELSRLNTVLPELTAAADVVAVSCDPVASLRAWADHDGLGFPLLSDFWPHGAAAQTYGVFDPEQGHARRASVLLDTEGVIRWTTLSPAGKGRDPQLYLAAVGRLVGG</sequence>
<evidence type="ECO:0000256" key="4">
    <source>
        <dbReference type="SAM" id="MobiDB-lite"/>
    </source>
</evidence>
<organism evidence="6 7">
    <name type="scientific">Cellulomonas denverensis</name>
    <dbReference type="NCBI Taxonomy" id="264297"/>
    <lineage>
        <taxon>Bacteria</taxon>
        <taxon>Bacillati</taxon>
        <taxon>Actinomycetota</taxon>
        <taxon>Actinomycetes</taxon>
        <taxon>Micrococcales</taxon>
        <taxon>Cellulomonadaceae</taxon>
        <taxon>Cellulomonas</taxon>
    </lineage>
</organism>
<evidence type="ECO:0000256" key="3">
    <source>
        <dbReference type="ARBA" id="ARBA00023284"/>
    </source>
</evidence>
<gene>
    <name evidence="6" type="ORF">HGA03_13930</name>
</gene>
<dbReference type="GO" id="GO:0004601">
    <property type="term" value="F:peroxidase activity"/>
    <property type="evidence" value="ECO:0007669"/>
    <property type="project" value="UniProtKB-KW"/>
</dbReference>
<dbReference type="Pfam" id="PF00578">
    <property type="entry name" value="AhpC-TSA"/>
    <property type="match status" value="1"/>
</dbReference>
<keyword evidence="1" id="KW-0575">Peroxidase</keyword>
<dbReference type="PANTHER" id="PTHR43110:SF1">
    <property type="entry name" value="THIOL PEROXIDASE"/>
    <property type="match status" value="1"/>
</dbReference>
<feature type="domain" description="Thioredoxin" evidence="5">
    <location>
        <begin position="2"/>
        <end position="151"/>
    </location>
</feature>
<accession>A0A7X6KXH3</accession>
<keyword evidence="3" id="KW-0676">Redox-active center</keyword>
<dbReference type="AlphaFoldDB" id="A0A7X6KXH3"/>
<keyword evidence="2" id="KW-0049">Antioxidant</keyword>
<dbReference type="InterPro" id="IPR000866">
    <property type="entry name" value="AhpC/TSA"/>
</dbReference>
<name>A0A7X6KXH3_9CELL</name>
<dbReference type="Gene3D" id="3.40.30.10">
    <property type="entry name" value="Glutaredoxin"/>
    <property type="match status" value="1"/>
</dbReference>
<evidence type="ECO:0000313" key="7">
    <source>
        <dbReference type="Proteomes" id="UP000581206"/>
    </source>
</evidence>
<dbReference type="SUPFAM" id="SSF52833">
    <property type="entry name" value="Thioredoxin-like"/>
    <property type="match status" value="1"/>
</dbReference>
<dbReference type="Proteomes" id="UP000581206">
    <property type="component" value="Unassembled WGS sequence"/>
</dbReference>
<protein>
    <submittedName>
        <fullName evidence="6">Redoxin domain-containing protein</fullName>
    </submittedName>
</protein>
<keyword evidence="7" id="KW-1185">Reference proteome</keyword>
<dbReference type="PANTHER" id="PTHR43110">
    <property type="entry name" value="THIOL PEROXIDASE"/>
    <property type="match status" value="1"/>
</dbReference>
<dbReference type="PROSITE" id="PS51352">
    <property type="entry name" value="THIOREDOXIN_2"/>
    <property type="match status" value="1"/>
</dbReference>
<evidence type="ECO:0000313" key="6">
    <source>
        <dbReference type="EMBL" id="NKY23765.1"/>
    </source>
</evidence>
<dbReference type="InterPro" id="IPR013766">
    <property type="entry name" value="Thioredoxin_domain"/>
</dbReference>
<evidence type="ECO:0000256" key="2">
    <source>
        <dbReference type="ARBA" id="ARBA00022862"/>
    </source>
</evidence>
<comment type="caution">
    <text evidence="6">The sequence shown here is derived from an EMBL/GenBank/DDBJ whole genome shotgun (WGS) entry which is preliminary data.</text>
</comment>
<dbReference type="InterPro" id="IPR050455">
    <property type="entry name" value="Tpx_Peroxidase_subfamily"/>
</dbReference>
<evidence type="ECO:0000259" key="5">
    <source>
        <dbReference type="PROSITE" id="PS51352"/>
    </source>
</evidence>
<proteinExistence type="predicted"/>
<evidence type="ECO:0000256" key="1">
    <source>
        <dbReference type="ARBA" id="ARBA00022559"/>
    </source>
</evidence>
<reference evidence="6 7" key="1">
    <citation type="submission" date="2020-04" db="EMBL/GenBank/DDBJ databases">
        <title>MicrobeNet Type strains.</title>
        <authorList>
            <person name="Nicholson A.C."/>
        </authorList>
    </citation>
    <scope>NUCLEOTIDE SEQUENCE [LARGE SCALE GENOMIC DNA]</scope>
    <source>
        <strain evidence="6 7">ATCC BAA-788</strain>
    </source>
</reference>